<reference evidence="4" key="1">
    <citation type="journal article" date="2024" name="Algal Res.">
        <title>Biochemical, toxicological and genomic investigation of a high-biomass producing Limnothrix strain isolated from Italian shallow drinking water reservoir.</title>
        <authorList>
            <person name="Simonazzi M."/>
            <person name="Shishido T.K."/>
            <person name="Delbaje E."/>
            <person name="Wahlsten M."/>
            <person name="Fewer D.P."/>
            <person name="Sivonen K."/>
            <person name="Pezzolesi L."/>
            <person name="Pistocchi R."/>
        </authorList>
    </citation>
    <scope>NUCLEOTIDE SEQUENCE [LARGE SCALE GENOMIC DNA]</scope>
    <source>
        <strain evidence="4">LRLZ20PSL1</strain>
    </source>
</reference>
<accession>A0ABW7CA60</accession>
<dbReference type="Pfam" id="PF00534">
    <property type="entry name" value="Glycos_transf_1"/>
    <property type="match status" value="1"/>
</dbReference>
<keyword evidence="3" id="KW-0808">Transferase</keyword>
<dbReference type="InterPro" id="IPR028098">
    <property type="entry name" value="Glyco_trans_4-like_N"/>
</dbReference>
<dbReference type="InterPro" id="IPR050194">
    <property type="entry name" value="Glycosyltransferase_grp1"/>
</dbReference>
<feature type="domain" description="Glycosyltransferase subfamily 4-like N-terminal" evidence="2">
    <location>
        <begin position="27"/>
        <end position="189"/>
    </location>
</feature>
<dbReference type="Pfam" id="PF13439">
    <property type="entry name" value="Glyco_transf_4"/>
    <property type="match status" value="1"/>
</dbReference>
<evidence type="ECO:0000313" key="4">
    <source>
        <dbReference type="Proteomes" id="UP001604335"/>
    </source>
</evidence>
<gene>
    <name evidence="3" type="ORF">VPK24_10430</name>
</gene>
<dbReference type="EMBL" id="JAZAQF010000059">
    <property type="protein sequence ID" value="MFG3818051.1"/>
    <property type="molecule type" value="Genomic_DNA"/>
</dbReference>
<evidence type="ECO:0000313" key="3">
    <source>
        <dbReference type="EMBL" id="MFG3818051.1"/>
    </source>
</evidence>
<dbReference type="InterPro" id="IPR001296">
    <property type="entry name" value="Glyco_trans_1"/>
</dbReference>
<comment type="caution">
    <text evidence="3">The sequence shown here is derived from an EMBL/GenBank/DDBJ whole genome shotgun (WGS) entry which is preliminary data.</text>
</comment>
<proteinExistence type="predicted"/>
<dbReference type="CDD" id="cd03814">
    <property type="entry name" value="GT4-like"/>
    <property type="match status" value="1"/>
</dbReference>
<evidence type="ECO:0000259" key="1">
    <source>
        <dbReference type="Pfam" id="PF00534"/>
    </source>
</evidence>
<dbReference type="Proteomes" id="UP001604335">
    <property type="component" value="Unassembled WGS sequence"/>
</dbReference>
<dbReference type="GO" id="GO:0016757">
    <property type="term" value="F:glycosyltransferase activity"/>
    <property type="evidence" value="ECO:0007669"/>
    <property type="project" value="UniProtKB-KW"/>
</dbReference>
<keyword evidence="3" id="KW-0328">Glycosyltransferase</keyword>
<protein>
    <submittedName>
        <fullName evidence="3">Glycosyltransferase</fullName>
        <ecNumber evidence="3">2.4.-.-</ecNumber>
    </submittedName>
</protein>
<feature type="domain" description="Glycosyl transferase family 1" evidence="1">
    <location>
        <begin position="210"/>
        <end position="358"/>
    </location>
</feature>
<evidence type="ECO:0000259" key="2">
    <source>
        <dbReference type="Pfam" id="PF13439"/>
    </source>
</evidence>
<name>A0ABW7CA60_9CYAN</name>
<dbReference type="SUPFAM" id="SSF53756">
    <property type="entry name" value="UDP-Glycosyltransferase/glycogen phosphorylase"/>
    <property type="match status" value="1"/>
</dbReference>
<organism evidence="3 4">
    <name type="scientific">Limnothrix redekei LRLZ20PSL1</name>
    <dbReference type="NCBI Taxonomy" id="3112953"/>
    <lineage>
        <taxon>Bacteria</taxon>
        <taxon>Bacillati</taxon>
        <taxon>Cyanobacteriota</taxon>
        <taxon>Cyanophyceae</taxon>
        <taxon>Pseudanabaenales</taxon>
        <taxon>Pseudanabaenaceae</taxon>
        <taxon>Limnothrix</taxon>
    </lineage>
</organism>
<dbReference type="EC" id="2.4.-.-" evidence="3"/>
<dbReference type="PANTHER" id="PTHR45947:SF3">
    <property type="entry name" value="SULFOQUINOVOSYL TRANSFERASE SQD2"/>
    <property type="match status" value="1"/>
</dbReference>
<sequence>MLLLSLLPRTEPMRIALFTETFLPKIDGIVTRLRHTIDHLQKMGDEVLIVTPDLGLQDYNGSKVFGVSGFPLPQYPELKIALPRPAIGRELDHFRPDLIHVVNPAVVGLGGIYYAKTRQLPLVASYHTHLPQYLQHYGLGMLEGLLWELLKTAHNLAEINLCTSTAMVQQLSDHGIERTALWQRGVDTDSFTPDRATAEMRDFLSQGHPDAPLLIYIGRLSAEKEVDRIRPVLESIPGARLALVGDGPYRAELEEFFAGTNTHFVGYLRGLELAAAYASADAFIFPSRTETLGLVLLEAMAAGCPVVAANAGGIPDIVTDGVNGFLFDPTDEQGAVTATQRLFADPSQRADLRSAARAEAERWGWAAATRQLKDYYYGILSMSQRQAA</sequence>
<keyword evidence="4" id="KW-1185">Reference proteome</keyword>
<dbReference type="Gene3D" id="3.40.50.2000">
    <property type="entry name" value="Glycogen Phosphorylase B"/>
    <property type="match status" value="2"/>
</dbReference>
<dbReference type="PANTHER" id="PTHR45947">
    <property type="entry name" value="SULFOQUINOVOSYL TRANSFERASE SQD2"/>
    <property type="match status" value="1"/>
</dbReference>